<comment type="caution">
    <text evidence="2">The sequence shown here is derived from an EMBL/GenBank/DDBJ whole genome shotgun (WGS) entry which is preliminary data.</text>
</comment>
<dbReference type="RefSeq" id="WP_289048515.1">
    <property type="nucleotide sequence ID" value="NZ_JAENRR010000128.1"/>
</dbReference>
<proteinExistence type="predicted"/>
<sequence>MVTLTGVSTLATNLSNEDLYKSLKVYPNPVINEMTIDITNDMAKQIRVFNSTGRIVKAFVQSNELNSIPMGDLPQGIYFLQIKLESSDTTLTRKIVKR</sequence>
<evidence type="ECO:0000259" key="1">
    <source>
        <dbReference type="Pfam" id="PF18962"/>
    </source>
</evidence>
<gene>
    <name evidence="2" type="ORF">JIV24_22015</name>
</gene>
<dbReference type="Proteomes" id="UP000605676">
    <property type="component" value="Unassembled WGS sequence"/>
</dbReference>
<reference evidence="2 3" key="1">
    <citation type="submission" date="2021-01" db="EMBL/GenBank/DDBJ databases">
        <title>Carboxyliciviraga sp.nov., isolated from coastal sediments.</title>
        <authorList>
            <person name="Lu D."/>
            <person name="Zhang T."/>
        </authorList>
    </citation>
    <scope>NUCLEOTIDE SEQUENCE [LARGE SCALE GENOMIC DNA]</scope>
    <source>
        <strain evidence="2 3">N1Y132</strain>
    </source>
</reference>
<keyword evidence="3" id="KW-1185">Reference proteome</keyword>
<dbReference type="Pfam" id="PF18962">
    <property type="entry name" value="Por_Secre_tail"/>
    <property type="match status" value="1"/>
</dbReference>
<dbReference type="NCBIfam" id="TIGR04183">
    <property type="entry name" value="Por_Secre_tail"/>
    <property type="match status" value="1"/>
</dbReference>
<accession>A0ABS1HQQ4</accession>
<dbReference type="EMBL" id="JAENRR010000128">
    <property type="protein sequence ID" value="MBK3520023.1"/>
    <property type="molecule type" value="Genomic_DNA"/>
</dbReference>
<protein>
    <submittedName>
        <fullName evidence="2">T9SS type A sorting domain-containing protein</fullName>
    </submittedName>
</protein>
<evidence type="ECO:0000313" key="2">
    <source>
        <dbReference type="EMBL" id="MBK3520023.1"/>
    </source>
</evidence>
<evidence type="ECO:0000313" key="3">
    <source>
        <dbReference type="Proteomes" id="UP000605676"/>
    </source>
</evidence>
<feature type="domain" description="Secretion system C-terminal sorting" evidence="1">
    <location>
        <begin position="25"/>
        <end position="96"/>
    </location>
</feature>
<organism evidence="2 3">
    <name type="scientific">Carboxylicivirga marina</name>
    <dbReference type="NCBI Taxonomy" id="2800988"/>
    <lineage>
        <taxon>Bacteria</taxon>
        <taxon>Pseudomonadati</taxon>
        <taxon>Bacteroidota</taxon>
        <taxon>Bacteroidia</taxon>
        <taxon>Marinilabiliales</taxon>
        <taxon>Marinilabiliaceae</taxon>
        <taxon>Carboxylicivirga</taxon>
    </lineage>
</organism>
<name>A0ABS1HQQ4_9BACT</name>
<dbReference type="InterPro" id="IPR026444">
    <property type="entry name" value="Secre_tail"/>
</dbReference>